<reference evidence="1 2" key="1">
    <citation type="journal article" date="2024" name="Genome Biol. Evol.">
        <title>Chromosome-level genome assembly of the viviparous eelpout Zoarces viviparus.</title>
        <authorList>
            <person name="Fuhrmann N."/>
            <person name="Brasseur M.V."/>
            <person name="Bakowski C.E."/>
            <person name="Podsiadlowski L."/>
            <person name="Prost S."/>
            <person name="Krehenwinkel H."/>
            <person name="Mayer C."/>
        </authorList>
    </citation>
    <scope>NUCLEOTIDE SEQUENCE [LARGE SCALE GENOMIC DNA]</scope>
    <source>
        <strain evidence="1">NO-MEL_2022_Ind0_liver</strain>
    </source>
</reference>
<evidence type="ECO:0000313" key="1">
    <source>
        <dbReference type="EMBL" id="KAK9518660.1"/>
    </source>
</evidence>
<organism evidence="1 2">
    <name type="scientific">Zoarces viviparus</name>
    <name type="common">Viviparous eelpout</name>
    <name type="synonym">Blennius viviparus</name>
    <dbReference type="NCBI Taxonomy" id="48416"/>
    <lineage>
        <taxon>Eukaryota</taxon>
        <taxon>Metazoa</taxon>
        <taxon>Chordata</taxon>
        <taxon>Craniata</taxon>
        <taxon>Vertebrata</taxon>
        <taxon>Euteleostomi</taxon>
        <taxon>Actinopterygii</taxon>
        <taxon>Neopterygii</taxon>
        <taxon>Teleostei</taxon>
        <taxon>Neoteleostei</taxon>
        <taxon>Acanthomorphata</taxon>
        <taxon>Eupercaria</taxon>
        <taxon>Perciformes</taxon>
        <taxon>Cottioidei</taxon>
        <taxon>Zoarcales</taxon>
        <taxon>Zoarcidae</taxon>
        <taxon>Zoarcinae</taxon>
        <taxon>Zoarces</taxon>
    </lineage>
</organism>
<proteinExistence type="predicted"/>
<dbReference type="AlphaFoldDB" id="A0AAW1E8H2"/>
<keyword evidence="2" id="KW-1185">Reference proteome</keyword>
<dbReference type="EMBL" id="JBCEZU010000521">
    <property type="protein sequence ID" value="KAK9518660.1"/>
    <property type="molecule type" value="Genomic_DNA"/>
</dbReference>
<evidence type="ECO:0000313" key="2">
    <source>
        <dbReference type="Proteomes" id="UP001488805"/>
    </source>
</evidence>
<dbReference type="Proteomes" id="UP001488805">
    <property type="component" value="Unassembled WGS sequence"/>
</dbReference>
<name>A0AAW1E8H2_ZOAVI</name>
<gene>
    <name evidence="1" type="ORF">VZT92_022846</name>
</gene>
<sequence length="85" mass="9420">MTPFYDTTLDSGRTVGALAAAAFVKAGRHLHRFLTERLLASWPPAPFLLWLLSLSQLILTAHNPADPPYLSPVKWEEDGGMRMEG</sequence>
<accession>A0AAW1E8H2</accession>
<comment type="caution">
    <text evidence="1">The sequence shown here is derived from an EMBL/GenBank/DDBJ whole genome shotgun (WGS) entry which is preliminary data.</text>
</comment>
<protein>
    <submittedName>
        <fullName evidence="1">Uncharacterized protein</fullName>
    </submittedName>
</protein>